<keyword evidence="3" id="KW-0832">Ubl conjugation</keyword>
<feature type="region of interest" description="Disordered" evidence="4">
    <location>
        <begin position="224"/>
        <end position="328"/>
    </location>
</feature>
<dbReference type="InterPro" id="IPR057926">
    <property type="entry name" value="QRICH1_dom"/>
</dbReference>
<reference evidence="7" key="2">
    <citation type="submission" date="2025-08" db="UniProtKB">
        <authorList>
            <consortium name="Ensembl"/>
        </authorList>
    </citation>
    <scope>IDENTIFICATION</scope>
    <source>
        <strain evidence="7">Glennie</strain>
    </source>
</reference>
<dbReference type="InterPro" id="IPR042838">
    <property type="entry name" value="KIAA1958"/>
</dbReference>
<feature type="compositionally biased region" description="Polar residues" evidence="4">
    <location>
        <begin position="245"/>
        <end position="257"/>
    </location>
</feature>
<evidence type="ECO:0000313" key="7">
    <source>
        <dbReference type="Ensembl" id="ENSOANP00000040674.1"/>
    </source>
</evidence>
<dbReference type="KEGG" id="oaa:103170284"/>
<dbReference type="PANTHER" id="PTHR46963:SF3">
    <property type="entry name" value="DUF3504 DOMAIN-CONTAINING PROTEIN"/>
    <property type="match status" value="1"/>
</dbReference>
<accession>A0A6I8NIZ8</accession>
<keyword evidence="2" id="KW-0597">Phosphoprotein</keyword>
<feature type="region of interest" description="Disordered" evidence="4">
    <location>
        <begin position="371"/>
        <end position="391"/>
    </location>
</feature>
<gene>
    <name evidence="7" type="primary">LOC103170284</name>
</gene>
<dbReference type="Pfam" id="PF25561">
    <property type="entry name" value="QRICH1"/>
    <property type="match status" value="1"/>
</dbReference>
<evidence type="ECO:0000259" key="6">
    <source>
        <dbReference type="Pfam" id="PF25561"/>
    </source>
</evidence>
<dbReference type="Ensembl" id="ENSOANT00000051121.1">
    <property type="protein sequence ID" value="ENSOANP00000040674.1"/>
    <property type="gene ID" value="ENSOANG00000044559.1"/>
</dbReference>
<evidence type="ECO:0000256" key="1">
    <source>
        <dbReference type="ARBA" id="ARBA00022499"/>
    </source>
</evidence>
<organism evidence="7 8">
    <name type="scientific">Ornithorhynchus anatinus</name>
    <name type="common">Duckbill platypus</name>
    <dbReference type="NCBI Taxonomy" id="9258"/>
    <lineage>
        <taxon>Eukaryota</taxon>
        <taxon>Metazoa</taxon>
        <taxon>Chordata</taxon>
        <taxon>Craniata</taxon>
        <taxon>Vertebrata</taxon>
        <taxon>Euteleostomi</taxon>
        <taxon>Mammalia</taxon>
        <taxon>Monotremata</taxon>
        <taxon>Ornithorhynchidae</taxon>
        <taxon>Ornithorhynchus</taxon>
    </lineage>
</organism>
<evidence type="ECO:0000256" key="4">
    <source>
        <dbReference type="SAM" id="MobiDB-lite"/>
    </source>
</evidence>
<feature type="compositionally biased region" description="Polar residues" evidence="4">
    <location>
        <begin position="83"/>
        <end position="96"/>
    </location>
</feature>
<feature type="compositionally biased region" description="Polar residues" evidence="4">
    <location>
        <begin position="116"/>
        <end position="128"/>
    </location>
</feature>
<evidence type="ECO:0000259" key="5">
    <source>
        <dbReference type="Pfam" id="PF12012"/>
    </source>
</evidence>
<dbReference type="GeneTree" id="ENSGT00440000039527"/>
<dbReference type="AlphaFoldDB" id="A0A6I8NIZ8"/>
<name>A0A6I8NIZ8_ORNAN</name>
<dbReference type="OMA" id="NLVIWAH"/>
<reference evidence="7" key="3">
    <citation type="submission" date="2025-09" db="UniProtKB">
        <authorList>
            <consortium name="Ensembl"/>
        </authorList>
    </citation>
    <scope>IDENTIFICATION</scope>
    <source>
        <strain evidence="7">Glennie</strain>
    </source>
</reference>
<dbReference type="InParanoid" id="A0A6I8NIZ8"/>
<feature type="compositionally biased region" description="Basic and acidic residues" evidence="4">
    <location>
        <begin position="263"/>
        <end position="273"/>
    </location>
</feature>
<feature type="compositionally biased region" description="Low complexity" evidence="4">
    <location>
        <begin position="306"/>
        <end position="326"/>
    </location>
</feature>
<feature type="domain" description="ZMYM2-like/QRICH1 C-terminal" evidence="5">
    <location>
        <begin position="574"/>
        <end position="646"/>
    </location>
</feature>
<feature type="domain" description="QRICH1-like" evidence="6">
    <location>
        <begin position="403"/>
        <end position="480"/>
    </location>
</feature>
<feature type="compositionally biased region" description="Polar residues" evidence="4">
    <location>
        <begin position="371"/>
        <end position="382"/>
    </location>
</feature>
<evidence type="ECO:0000256" key="2">
    <source>
        <dbReference type="ARBA" id="ARBA00022553"/>
    </source>
</evidence>
<proteinExistence type="predicted"/>
<dbReference type="InterPro" id="IPR021893">
    <property type="entry name" value="ZMYM2-like_C"/>
</dbReference>
<dbReference type="RefSeq" id="XP_007665773.1">
    <property type="nucleotide sequence ID" value="XM_007667583.3"/>
</dbReference>
<dbReference type="Bgee" id="ENSOANG00000044559">
    <property type="expression patterns" value="Expressed in testis"/>
</dbReference>
<feature type="region of interest" description="Disordered" evidence="4">
    <location>
        <begin position="83"/>
        <end position="134"/>
    </location>
</feature>
<keyword evidence="1" id="KW-1017">Isopeptide bond</keyword>
<evidence type="ECO:0000256" key="3">
    <source>
        <dbReference type="ARBA" id="ARBA00022843"/>
    </source>
</evidence>
<keyword evidence="8" id="KW-1185">Reference proteome</keyword>
<dbReference type="Pfam" id="PF12012">
    <property type="entry name" value="DUF3504"/>
    <property type="match status" value="1"/>
</dbReference>
<dbReference type="PANTHER" id="PTHR46963">
    <property type="entry name" value="SIMILAR TO RIKEN CDNA E130308A19"/>
    <property type="match status" value="1"/>
</dbReference>
<evidence type="ECO:0000313" key="8">
    <source>
        <dbReference type="Proteomes" id="UP000002279"/>
    </source>
</evidence>
<dbReference type="OrthoDB" id="5957988at2759"/>
<dbReference type="GeneID" id="103170284"/>
<protein>
    <submittedName>
        <fullName evidence="7">Uncharacterized protein</fullName>
    </submittedName>
</protein>
<reference evidence="7 8" key="1">
    <citation type="journal article" date="2008" name="Nature">
        <title>Genome analysis of the platypus reveals unique signatures of evolution.</title>
        <authorList>
            <person name="Warren W.C."/>
            <person name="Hillier L.W."/>
            <person name="Marshall Graves J.A."/>
            <person name="Birney E."/>
            <person name="Ponting C.P."/>
            <person name="Grutzner F."/>
            <person name="Belov K."/>
            <person name="Miller W."/>
            <person name="Clarke L."/>
            <person name="Chinwalla A.T."/>
            <person name="Yang S.P."/>
            <person name="Heger A."/>
            <person name="Locke D.P."/>
            <person name="Miethke P."/>
            <person name="Waters P.D."/>
            <person name="Veyrunes F."/>
            <person name="Fulton L."/>
            <person name="Fulton B."/>
            <person name="Graves T."/>
            <person name="Wallis J."/>
            <person name="Puente X.S."/>
            <person name="Lopez-Otin C."/>
            <person name="Ordonez G.R."/>
            <person name="Eichler E.E."/>
            <person name="Chen L."/>
            <person name="Cheng Z."/>
            <person name="Deakin J.E."/>
            <person name="Alsop A."/>
            <person name="Thompson K."/>
            <person name="Kirby P."/>
            <person name="Papenfuss A.T."/>
            <person name="Wakefield M.J."/>
            <person name="Olender T."/>
            <person name="Lancet D."/>
            <person name="Huttley G.A."/>
            <person name="Smit A.F."/>
            <person name="Pask A."/>
            <person name="Temple-Smith P."/>
            <person name="Batzer M.A."/>
            <person name="Walker J.A."/>
            <person name="Konkel M.K."/>
            <person name="Harris R.S."/>
            <person name="Whittington C.M."/>
            <person name="Wong E.S."/>
            <person name="Gemmell N.J."/>
            <person name="Buschiazzo E."/>
            <person name="Vargas Jentzsch I.M."/>
            <person name="Merkel A."/>
            <person name="Schmitz J."/>
            <person name="Zemann A."/>
            <person name="Churakov G."/>
            <person name="Kriegs J.O."/>
            <person name="Brosius J."/>
            <person name="Murchison E.P."/>
            <person name="Sachidanandam R."/>
            <person name="Smith C."/>
            <person name="Hannon G.J."/>
            <person name="Tsend-Ayush E."/>
            <person name="McMillan D."/>
            <person name="Attenborough R."/>
            <person name="Rens W."/>
            <person name="Ferguson-Smith M."/>
            <person name="Lefevre C.M."/>
            <person name="Sharp J.A."/>
            <person name="Nicholas K.R."/>
            <person name="Ray D.A."/>
            <person name="Kube M."/>
            <person name="Reinhardt R."/>
            <person name="Pringle T.H."/>
            <person name="Taylor J."/>
            <person name="Jones R.C."/>
            <person name="Nixon B."/>
            <person name="Dacheux J.L."/>
            <person name="Niwa H."/>
            <person name="Sekita Y."/>
            <person name="Huang X."/>
            <person name="Stark A."/>
            <person name="Kheradpour P."/>
            <person name="Kellis M."/>
            <person name="Flicek P."/>
            <person name="Chen Y."/>
            <person name="Webber C."/>
            <person name="Hardison R."/>
            <person name="Nelson J."/>
            <person name="Hallsworth-Pepin K."/>
            <person name="Delehaunty K."/>
            <person name="Markovic C."/>
            <person name="Minx P."/>
            <person name="Feng Y."/>
            <person name="Kremitzki C."/>
            <person name="Mitreva M."/>
            <person name="Glasscock J."/>
            <person name="Wylie T."/>
            <person name="Wohldmann P."/>
            <person name="Thiru P."/>
            <person name="Nhan M.N."/>
            <person name="Pohl C.S."/>
            <person name="Smith S.M."/>
            <person name="Hou S."/>
            <person name="Nefedov M."/>
            <person name="de Jong P.J."/>
            <person name="Renfree M.B."/>
            <person name="Mardis E.R."/>
            <person name="Wilson R.K."/>
        </authorList>
    </citation>
    <scope>NUCLEOTIDE SEQUENCE [LARGE SCALE GENOMIC DNA]</scope>
    <source>
        <strain evidence="7 8">Glennie</strain>
    </source>
</reference>
<sequence>MDEDTYEKRAKAGATTSDLCNLVAWAHTHGMICKKMPTLEVIHNKENVPRGKSALWLCEAGHAYNWPCGPLAYKLMEEQASSQGTQKRGSAASFWQKQDDPKKKFKSAPLVETTHKGTGSMESQNPSIKQKPERRAEVTSVLVQTSSQKECLSTVTFQTSSTSSLPCSVIQIPNQEVSAGAQGVKASQNIQGSFGVKPMDECYIGNQGGGLNPQVIIIDTVESDADSGEKVPESPSIDSGVPENISISRPQKNPPESNKSRPKHLEDNSKEDDLPGPMMATKAPPLHSKPSGLGSKLHCGYSDNQPSPSGMRSSKDSSSFSKSPSSPLQPHIVKVISLKNEPQWASWFDNPDEDEPPPLPLSCFGSLSSDNKVSGNVSTSESAGKAARKKTKSMTEIKMFRDWLKRTKPSETREICTIPPAELNQLLMSFFNEIRKQNGTEFSASSLYFFQSSIDKYLKKQNYKCSIIKGPEFQGSQKILKGKVRQLLFNEKQRDWKMLQNLTDEDMASLRKAGVLSRLHPEGLLNLMILNIVRGFGALQCFQNVTVTWGQIILKKRGNLEILEWHGDENPSPDKKNYITEKPESPEDCPILDYKEYSRKRPLDMLSCNSPFYLAPKPVCSVCDQIWFSKKSLLKTKVKKLLKTLLQHIKRGLSK</sequence>
<dbReference type="Proteomes" id="UP000002279">
    <property type="component" value="Chromosome X1"/>
</dbReference>